<name>A0ACC4DBA1_PURLI</name>
<gene>
    <name evidence="1" type="ORF">ACCO45_011398</name>
</gene>
<accession>A0ACC4DBA1</accession>
<dbReference type="Proteomes" id="UP001638806">
    <property type="component" value="Unassembled WGS sequence"/>
</dbReference>
<evidence type="ECO:0000313" key="2">
    <source>
        <dbReference type="Proteomes" id="UP001638806"/>
    </source>
</evidence>
<dbReference type="EMBL" id="JBGNUJ010000011">
    <property type="protein sequence ID" value="KAL3953442.1"/>
    <property type="molecule type" value="Genomic_DNA"/>
</dbReference>
<keyword evidence="2" id="KW-1185">Reference proteome</keyword>
<protein>
    <submittedName>
        <fullName evidence="1">Uncharacterized protein</fullName>
    </submittedName>
</protein>
<reference evidence="1" key="1">
    <citation type="submission" date="2024-12" db="EMBL/GenBank/DDBJ databases">
        <title>Comparative genomics and development of molecular markers within Purpureocillium lilacinum and among Purpureocillium species.</title>
        <authorList>
            <person name="Yeh Z.-Y."/>
            <person name="Ni N.-T."/>
            <person name="Lo P.-H."/>
            <person name="Mushyakhwo K."/>
            <person name="Lin C.-F."/>
            <person name="Nai Y.-S."/>
        </authorList>
    </citation>
    <scope>NUCLEOTIDE SEQUENCE</scope>
    <source>
        <strain evidence="1">NCHU-NPUST-175</strain>
    </source>
</reference>
<evidence type="ECO:0000313" key="1">
    <source>
        <dbReference type="EMBL" id="KAL3953442.1"/>
    </source>
</evidence>
<proteinExistence type="predicted"/>
<organism evidence="1 2">
    <name type="scientific">Purpureocillium lilacinum</name>
    <name type="common">Paecilomyces lilacinus</name>
    <dbReference type="NCBI Taxonomy" id="33203"/>
    <lineage>
        <taxon>Eukaryota</taxon>
        <taxon>Fungi</taxon>
        <taxon>Dikarya</taxon>
        <taxon>Ascomycota</taxon>
        <taxon>Pezizomycotina</taxon>
        <taxon>Sordariomycetes</taxon>
        <taxon>Hypocreomycetidae</taxon>
        <taxon>Hypocreales</taxon>
        <taxon>Ophiocordycipitaceae</taxon>
        <taxon>Purpureocillium</taxon>
    </lineage>
</organism>
<sequence length="1201" mass="130968">MDAPDAELDVKLQKMSGDLLADLDHAIDSLPRKPDGRGGMRVRSYVRTRESLSAITSILDMFQELPQLLDPHLPKWIPFLADAYLEFVQATRNRGPRRGGKSQFLAPLDFAICRILYTFCKVRGEKVIVRFLNAETRYLEVLLSAIEDAEEHAATAQQGDDTADTGRAWQWEQRYIVLLWLSHQLLAPFDLSTISSLDIEDAALPEISGFRWPDRLPGITMRVIPLAIKYLATPGKEKDAAKALLVRVAMRRDMQQLGVLDSLVQWALASLRPPKDGPLESMHFYLGVLSFLAGLLRSSAETSDVDKWLPSIFDAVYGITTADSELSKLLLPLAIVRKMILKDMASTELTETTIGYLLENLSDSDTPVRLAASKALGVITLKLDPEMASQVVEAVLESLNRNVLWTKPAGGSGVKPVRDLSAVNNLEWHGLMLTLSHLLYRRSPPAAQLSDIIHALLLGLSFEQRNTSGGSVGANVRDAACFGIWAIARRYSTEELLAVPTKSVFAAAKSHPSDSSILQVLGTELVTTASLDPAGNIRRGASAALQELIGRHPDTVEQGIAVVQTVDYHAVARRSRAIEEVATNATKLSPKYGEALIDAILGWRGIGDLDAPSRRVVGSAFGVLAAELARSNPKAGLSRLEDSVQLVTQRIQSLILEDCGAVEYRKPELIAEAASQVVVSSVPALQATLLPDLKEPALQKGQDALSSQNGVYLRLVDALDGTHPTSTDVDAVISKLRAVIPAWLSKSEPEATDPASRAALVLLIFSSQEDRVRTLSDWAAIVRSRPTSRTAVTGFGYFQALALAQPLAALGTSARVETTNDVACEAILERWRSDPDVDTRSAILQSLILSNVFNSKPLTFLGLLEGWALRAVRVLWRNLGDEQVGRQDWVEESIKTLFHSTLRLAAEKLDRVRPVARSAVAMTLKQEHAKRFQSLGFSSKGYFEALLQLIAVDCMHPWLAHPARADASAWMAELLAGYVTSADTGNDDLVIASRTALTDFCEATSGERLSFVCAALMQNLRSRQGEDRVVVPTLEIVAFLFNCGLFQRCRDVDLRALCLQTQKASYKSGNVRKIMACVKVYGGVASMSLSDGGEEGGSNGGAAVQEARRRLGALLFHPWPRVRSVVVDELWGLTGGFDVPEADGAVVSSPIDRRGLGKGRQGNDPRRRAGAGFGISAIILRILCKRNIKTYRQLGRQDSSS</sequence>
<comment type="caution">
    <text evidence="1">The sequence shown here is derived from an EMBL/GenBank/DDBJ whole genome shotgun (WGS) entry which is preliminary data.</text>
</comment>